<dbReference type="RefSeq" id="WP_139937839.1">
    <property type="nucleotide sequence ID" value="NZ_JBHSYP010000022.1"/>
</dbReference>
<dbReference type="GO" id="GO:0008725">
    <property type="term" value="F:DNA-3-methyladenine glycosylase activity"/>
    <property type="evidence" value="ECO:0007669"/>
    <property type="project" value="TreeGrafter"/>
</dbReference>
<reference evidence="16" key="1">
    <citation type="submission" date="2019-06" db="EMBL/GenBank/DDBJ databases">
        <title>The complete genome of Emcibacter congregatus ZYLT.</title>
        <authorList>
            <person name="Zhao Z."/>
        </authorList>
    </citation>
    <scope>NUCLEOTIDE SEQUENCE [LARGE SCALE GENOMIC DNA]</scope>
    <source>
        <strain evidence="16">MCCC 1A06723</strain>
    </source>
</reference>
<keyword evidence="6" id="KW-0479">Metal-binding</keyword>
<dbReference type="EMBL" id="VFIY01000004">
    <property type="protein sequence ID" value="TPD62589.1"/>
    <property type="molecule type" value="Genomic_DNA"/>
</dbReference>
<dbReference type="GO" id="GO:0032993">
    <property type="term" value="C:protein-DNA complex"/>
    <property type="evidence" value="ECO:0007669"/>
    <property type="project" value="TreeGrafter"/>
</dbReference>
<dbReference type="InterPro" id="IPR009057">
    <property type="entry name" value="Homeodomain-like_sf"/>
</dbReference>
<evidence type="ECO:0000259" key="14">
    <source>
        <dbReference type="PROSITE" id="PS01124"/>
    </source>
</evidence>
<evidence type="ECO:0000256" key="11">
    <source>
        <dbReference type="ARBA" id="ARBA00023159"/>
    </source>
</evidence>
<dbReference type="Gene3D" id="3.30.310.20">
    <property type="entry name" value="DNA-3-methyladenine glycosylase AlkA, N-terminal domain"/>
    <property type="match status" value="1"/>
</dbReference>
<dbReference type="Gene3D" id="1.10.10.60">
    <property type="entry name" value="Homeodomain-like"/>
    <property type="match status" value="1"/>
</dbReference>
<evidence type="ECO:0000313" key="15">
    <source>
        <dbReference type="EMBL" id="TPD62589.1"/>
    </source>
</evidence>
<evidence type="ECO:0000256" key="13">
    <source>
        <dbReference type="ARBA" id="ARBA00023204"/>
    </source>
</evidence>
<dbReference type="GO" id="GO:0032131">
    <property type="term" value="F:alkylated DNA binding"/>
    <property type="evidence" value="ECO:0007669"/>
    <property type="project" value="TreeGrafter"/>
</dbReference>
<dbReference type="InterPro" id="IPR018060">
    <property type="entry name" value="HTH_AraC"/>
</dbReference>
<keyword evidence="8" id="KW-0862">Zinc</keyword>
<dbReference type="SUPFAM" id="SSF48150">
    <property type="entry name" value="DNA-glycosylase"/>
    <property type="match status" value="1"/>
</dbReference>
<dbReference type="FunFam" id="3.40.10.10:FF:000001">
    <property type="entry name" value="DNA-3-methyladenine glycosylase 2"/>
    <property type="match status" value="1"/>
</dbReference>
<protein>
    <recommendedName>
        <fullName evidence="3">DNA-3-methyladenine glycosylase II</fullName>
        <ecNumber evidence="3">3.2.2.21</ecNumber>
    </recommendedName>
</protein>
<dbReference type="GO" id="GO:0008168">
    <property type="term" value="F:methyltransferase activity"/>
    <property type="evidence" value="ECO:0007669"/>
    <property type="project" value="UniProtKB-KW"/>
</dbReference>
<evidence type="ECO:0000256" key="2">
    <source>
        <dbReference type="ARBA" id="ARBA00001947"/>
    </source>
</evidence>
<dbReference type="GO" id="GO:0043565">
    <property type="term" value="F:sequence-specific DNA binding"/>
    <property type="evidence" value="ECO:0007669"/>
    <property type="project" value="InterPro"/>
</dbReference>
<keyword evidence="10" id="KW-0238">DNA-binding</keyword>
<keyword evidence="5" id="KW-0808">Transferase</keyword>
<dbReference type="GO" id="GO:0005737">
    <property type="term" value="C:cytoplasm"/>
    <property type="evidence" value="ECO:0007669"/>
    <property type="project" value="TreeGrafter"/>
</dbReference>
<dbReference type="InterPro" id="IPR004026">
    <property type="entry name" value="Ada_DNA_repair_Zn-bd"/>
</dbReference>
<dbReference type="Gene3D" id="3.40.10.10">
    <property type="entry name" value="DNA Methylphosphotriester Repair Domain"/>
    <property type="match status" value="1"/>
</dbReference>
<dbReference type="InterPro" id="IPR003265">
    <property type="entry name" value="HhH-GPD_domain"/>
</dbReference>
<keyword evidence="11" id="KW-0010">Activator</keyword>
<dbReference type="GO" id="GO:0006307">
    <property type="term" value="P:DNA alkylation repair"/>
    <property type="evidence" value="ECO:0007669"/>
    <property type="project" value="TreeGrafter"/>
</dbReference>
<name>A0A501PQ03_9PROT</name>
<evidence type="ECO:0000313" key="16">
    <source>
        <dbReference type="Proteomes" id="UP000319148"/>
    </source>
</evidence>
<organism evidence="15 16">
    <name type="scientific">Emcibacter nanhaiensis</name>
    <dbReference type="NCBI Taxonomy" id="1505037"/>
    <lineage>
        <taxon>Bacteria</taxon>
        <taxon>Pseudomonadati</taxon>
        <taxon>Pseudomonadota</taxon>
        <taxon>Alphaproteobacteria</taxon>
        <taxon>Emcibacterales</taxon>
        <taxon>Emcibacteraceae</taxon>
        <taxon>Emcibacter</taxon>
    </lineage>
</organism>
<dbReference type="GO" id="GO:0003700">
    <property type="term" value="F:DNA-binding transcription factor activity"/>
    <property type="evidence" value="ECO:0007669"/>
    <property type="project" value="InterPro"/>
</dbReference>
<keyword evidence="12" id="KW-0804">Transcription</keyword>
<dbReference type="CDD" id="cd00056">
    <property type="entry name" value="ENDO3c"/>
    <property type="match status" value="1"/>
</dbReference>
<dbReference type="InterPro" id="IPR023170">
    <property type="entry name" value="HhH_base_excis_C"/>
</dbReference>
<evidence type="ECO:0000256" key="6">
    <source>
        <dbReference type="ARBA" id="ARBA00022723"/>
    </source>
</evidence>
<dbReference type="InterPro" id="IPR010316">
    <property type="entry name" value="AlkA_N"/>
</dbReference>
<evidence type="ECO:0000256" key="12">
    <source>
        <dbReference type="ARBA" id="ARBA00023163"/>
    </source>
</evidence>
<sequence length="495" mass="55356">MNTRNTPNPLDRDQCYQALLSRDKSYDGRFFTAVLTTGIFCRPVCPAKTPKKENCTFLPSAAAALAAGFRPCLRCRPEVSPDLPAWQGSASTVSRALRLINEGALNEGSVEDLADRVGLGGRHLRRLFEQYLGASPKEIADTRRLLFAKQLITETSLPLTEVALAAGFNSLRRFNDAFLKSYQRAPRDFRRRSVTDAGGPDGGLQLTLRYTPPYSWFWTRNYFRTRALRNVELVSDHRYQRSFELNGRGGYLIVEHLPDQSAFRVDIVYPELSALAVIVSRVRQMLDLDCNMQSINQSLKQDGRLLGPVRENPGIRIPGCWDPFELAIRAILGQQVSVEGGTTLASRLVRKLGRPLAGAPEGLSLLFPRPEDIAAADLSDIGIPRSRQELLKSFSARVMKDPDFLRRPAQLEDVVQNLCALKGIGPWTANYIAMRGLREPDAFPVNDLGLIKALGLEQNSKSSLGMLQIAEKWRPFRGYATMYLWSSLHKDFADD</sequence>
<dbReference type="Pfam" id="PF06029">
    <property type="entry name" value="AlkA_N"/>
    <property type="match status" value="1"/>
</dbReference>
<keyword evidence="13" id="KW-0234">DNA repair</keyword>
<dbReference type="GO" id="GO:0032259">
    <property type="term" value="P:methylation"/>
    <property type="evidence" value="ECO:0007669"/>
    <property type="project" value="UniProtKB-KW"/>
</dbReference>
<dbReference type="InterPro" id="IPR018062">
    <property type="entry name" value="HTH_AraC-typ_CS"/>
</dbReference>
<dbReference type="InterPro" id="IPR011257">
    <property type="entry name" value="DNA_glycosylase"/>
</dbReference>
<evidence type="ECO:0000256" key="4">
    <source>
        <dbReference type="ARBA" id="ARBA00022603"/>
    </source>
</evidence>
<dbReference type="InterPro" id="IPR035451">
    <property type="entry name" value="Ada-like_dom_sf"/>
</dbReference>
<dbReference type="PANTHER" id="PTHR43003:SF13">
    <property type="entry name" value="DNA-3-METHYLADENINE GLYCOSYLASE 2"/>
    <property type="match status" value="1"/>
</dbReference>
<dbReference type="SMART" id="SM00478">
    <property type="entry name" value="ENDO3c"/>
    <property type="match status" value="1"/>
</dbReference>
<dbReference type="SUPFAM" id="SSF46689">
    <property type="entry name" value="Homeodomain-like"/>
    <property type="match status" value="2"/>
</dbReference>
<dbReference type="PROSITE" id="PS00041">
    <property type="entry name" value="HTH_ARAC_FAMILY_1"/>
    <property type="match status" value="1"/>
</dbReference>
<keyword evidence="16" id="KW-1185">Reference proteome</keyword>
<gene>
    <name evidence="15" type="ORF">FIV46_00460</name>
</gene>
<dbReference type="SMART" id="SM01009">
    <property type="entry name" value="AlkA_N"/>
    <property type="match status" value="1"/>
</dbReference>
<evidence type="ECO:0000256" key="3">
    <source>
        <dbReference type="ARBA" id="ARBA00012000"/>
    </source>
</evidence>
<evidence type="ECO:0000256" key="10">
    <source>
        <dbReference type="ARBA" id="ARBA00023125"/>
    </source>
</evidence>
<keyword evidence="7" id="KW-0227">DNA damage</keyword>
<evidence type="ECO:0000256" key="5">
    <source>
        <dbReference type="ARBA" id="ARBA00022679"/>
    </source>
</evidence>
<keyword evidence="4" id="KW-0489">Methyltransferase</keyword>
<dbReference type="SMART" id="SM00342">
    <property type="entry name" value="HTH_ARAC"/>
    <property type="match status" value="1"/>
</dbReference>
<dbReference type="Gene3D" id="1.10.340.30">
    <property type="entry name" value="Hypothetical protein, domain 2"/>
    <property type="match status" value="1"/>
</dbReference>
<evidence type="ECO:0000256" key="8">
    <source>
        <dbReference type="ARBA" id="ARBA00022833"/>
    </source>
</evidence>
<dbReference type="Gene3D" id="1.10.1670.10">
    <property type="entry name" value="Helix-hairpin-Helix base-excision DNA repair enzymes (C-terminal)"/>
    <property type="match status" value="1"/>
</dbReference>
<dbReference type="Pfam" id="PF02805">
    <property type="entry name" value="Ada_Zn_binding"/>
    <property type="match status" value="1"/>
</dbReference>
<dbReference type="InterPro" id="IPR051912">
    <property type="entry name" value="Alkylbase_DNA_Glycosylase/TA"/>
</dbReference>
<dbReference type="Pfam" id="PF12833">
    <property type="entry name" value="HTH_18"/>
    <property type="match status" value="1"/>
</dbReference>
<dbReference type="EC" id="3.2.2.21" evidence="3"/>
<dbReference type="PANTHER" id="PTHR43003">
    <property type="entry name" value="DNA-3-METHYLADENINE GLYCOSYLASE"/>
    <property type="match status" value="1"/>
</dbReference>
<feature type="domain" description="HTH araC/xylS-type" evidence="14">
    <location>
        <begin position="94"/>
        <end position="192"/>
    </location>
</feature>
<comment type="cofactor">
    <cofactor evidence="2">
        <name>Zn(2+)</name>
        <dbReference type="ChEBI" id="CHEBI:29105"/>
    </cofactor>
</comment>
<dbReference type="Proteomes" id="UP000319148">
    <property type="component" value="Unassembled WGS sequence"/>
</dbReference>
<evidence type="ECO:0000256" key="9">
    <source>
        <dbReference type="ARBA" id="ARBA00023015"/>
    </source>
</evidence>
<accession>A0A501PQ03</accession>
<proteinExistence type="predicted"/>
<dbReference type="GO" id="GO:0006285">
    <property type="term" value="P:base-excision repair, AP site formation"/>
    <property type="evidence" value="ECO:0007669"/>
    <property type="project" value="TreeGrafter"/>
</dbReference>
<dbReference type="AlphaFoldDB" id="A0A501PQ03"/>
<comment type="caution">
    <text evidence="15">The sequence shown here is derived from an EMBL/GenBank/DDBJ whole genome shotgun (WGS) entry which is preliminary data.</text>
</comment>
<comment type="catalytic activity">
    <reaction evidence="1">
        <text>Hydrolysis of alkylated DNA, releasing 3-methyladenine, 3-methylguanine, 7-methylguanine and 7-methyladenine.</text>
        <dbReference type="EC" id="3.2.2.21"/>
    </reaction>
</comment>
<evidence type="ECO:0000256" key="1">
    <source>
        <dbReference type="ARBA" id="ARBA00000086"/>
    </source>
</evidence>
<dbReference type="GO" id="GO:0043916">
    <property type="term" value="F:DNA-7-methylguanine glycosylase activity"/>
    <property type="evidence" value="ECO:0007669"/>
    <property type="project" value="TreeGrafter"/>
</dbReference>
<dbReference type="InterPro" id="IPR037046">
    <property type="entry name" value="AlkA_N_sf"/>
</dbReference>
<dbReference type="SUPFAM" id="SSF55945">
    <property type="entry name" value="TATA-box binding protein-like"/>
    <property type="match status" value="1"/>
</dbReference>
<dbReference type="SUPFAM" id="SSF57884">
    <property type="entry name" value="Ada DNA repair protein, N-terminal domain (N-Ada 10)"/>
    <property type="match status" value="1"/>
</dbReference>
<dbReference type="OrthoDB" id="9802228at2"/>
<dbReference type="PROSITE" id="PS01124">
    <property type="entry name" value="HTH_ARAC_FAMILY_2"/>
    <property type="match status" value="1"/>
</dbReference>
<dbReference type="GO" id="GO:0008270">
    <property type="term" value="F:zinc ion binding"/>
    <property type="evidence" value="ECO:0007669"/>
    <property type="project" value="InterPro"/>
</dbReference>
<keyword evidence="9" id="KW-0805">Transcription regulation</keyword>
<evidence type="ECO:0000256" key="7">
    <source>
        <dbReference type="ARBA" id="ARBA00022763"/>
    </source>
</evidence>